<keyword evidence="2" id="KW-1185">Reference proteome</keyword>
<evidence type="ECO:0000313" key="2">
    <source>
        <dbReference type="Proteomes" id="UP000258434"/>
    </source>
</evidence>
<proteinExistence type="predicted"/>
<evidence type="ECO:0000313" key="1">
    <source>
        <dbReference type="EMBL" id="AXH49044.1"/>
    </source>
</evidence>
<accession>A0A345L192</accession>
<dbReference type="KEGG" id="vg:54997806"/>
<gene>
    <name evidence="1" type="primary">85</name>
    <name evidence="1" type="ORF">SEA_APRICOT_85</name>
</gene>
<dbReference type="EMBL" id="MH536812">
    <property type="protein sequence ID" value="AXH49044.1"/>
    <property type="molecule type" value="Genomic_DNA"/>
</dbReference>
<dbReference type="RefSeq" id="YP_009806933.1">
    <property type="nucleotide sequence ID" value="NC_048018.1"/>
</dbReference>
<reference evidence="2" key="1">
    <citation type="submission" date="2018-06" db="EMBL/GenBank/DDBJ databases">
        <authorList>
            <person name="Zhirakovskaya E."/>
        </authorList>
    </citation>
    <scope>NUCLEOTIDE SEQUENCE [LARGE SCALE GENOMIC DNA]</scope>
</reference>
<dbReference type="GeneID" id="54997806"/>
<protein>
    <submittedName>
        <fullName evidence="1">Uncharacterized protein</fullName>
    </submittedName>
</protein>
<organism evidence="1 2">
    <name type="scientific">Gordonia phage Apricot</name>
    <dbReference type="NCBI Taxonomy" id="2250319"/>
    <lineage>
        <taxon>Viruses</taxon>
        <taxon>Duplodnaviria</taxon>
        <taxon>Heunggongvirae</taxon>
        <taxon>Uroviricota</taxon>
        <taxon>Caudoviricetes</taxon>
        <taxon>Apricotvirus</taxon>
        <taxon>Apricotvirus apricot</taxon>
    </lineage>
</organism>
<dbReference type="Proteomes" id="UP000258434">
    <property type="component" value="Segment"/>
</dbReference>
<name>A0A345L192_9CAUD</name>
<sequence>MSDILVRRARTRPRRRSHKGGIHYWNVYDFRGPKVFIRQYTFSFHGAALNAAIALSKGEGINPAALFAVQRIEHGSMQDPRRDEEYCGRGVCAKMSGHPGRCGV</sequence>